<evidence type="ECO:0008006" key="3">
    <source>
        <dbReference type="Google" id="ProtNLM"/>
    </source>
</evidence>
<accession>A0A928YQ93</accession>
<dbReference type="PROSITE" id="PS51257">
    <property type="entry name" value="PROKAR_LIPOPROTEIN"/>
    <property type="match status" value="1"/>
</dbReference>
<reference evidence="1" key="1">
    <citation type="submission" date="2018-02" db="EMBL/GenBank/DDBJ databases">
        <authorList>
            <person name="Vasarhelyi B.M."/>
            <person name="Deshmukh S."/>
            <person name="Balint B."/>
            <person name="Kukolya J."/>
        </authorList>
    </citation>
    <scope>NUCLEOTIDE SEQUENCE</scope>
    <source>
        <strain evidence="1">KB22</strain>
    </source>
</reference>
<sequence length="505" mass="57186">MTQRNQEFYYHNLEVMKILKYFLIIALFMSSCSPDLGNYIYSDENTITISGVKEGLTASSRVYDLVYGDTLILEPSVSGLLSKDDMTNLSFLWVISEDTVSTTKNLSYKTDKFGINYGSFYVTDNLSGIKTVYSFILNVTNVYNRGYYILTQNDDGDAVFYAKSAIDTSKALEQVNIPDVENLGKNPVSVSGIRLKDGNNQYYYHLYLTIKDAEFNVMNIDTREFKPIYRYNSATTTEAMNFQPTQLFNEATTGGSKAYVVSNGKFHVMENGIVGVEKFNTDPLDYKVEPGDLYKCVLFGGYLISLYDSNNEKVRILFNSFGVFDDYNYSFDSYITNKSTLGHDFLYGMNTYITGVPDFYYLTKKDNKLYLFKSAFNFLFVPSDLSQFAVSDLSSIGSSPDKITDIYYDPSNYWFISIGRTIYRASYLGLAFQEYIKLPDDGSGDIVKFMAATPSPNRFLISTYNASSTKEKKGSVYIYDIAKAKVTNTMLYSTEKAVSVFVGDQ</sequence>
<dbReference type="Proteomes" id="UP000616201">
    <property type="component" value="Unassembled WGS sequence"/>
</dbReference>
<dbReference type="EMBL" id="PRDK01000005">
    <property type="protein sequence ID" value="MBE8713966.1"/>
    <property type="molecule type" value="Genomic_DNA"/>
</dbReference>
<gene>
    <name evidence="1" type="ORF">C4F49_09765</name>
</gene>
<name>A0A928YQ93_9SPHI</name>
<dbReference type="Pfam" id="PF16407">
    <property type="entry name" value="PKD_2"/>
    <property type="match status" value="1"/>
</dbReference>
<keyword evidence="2" id="KW-1185">Reference proteome</keyword>
<dbReference type="InterPro" id="IPR032183">
    <property type="entry name" value="PKD-like"/>
</dbReference>
<proteinExistence type="predicted"/>
<evidence type="ECO:0000313" key="1">
    <source>
        <dbReference type="EMBL" id="MBE8713966.1"/>
    </source>
</evidence>
<dbReference type="AlphaFoldDB" id="A0A928YQ93"/>
<organism evidence="1 2">
    <name type="scientific">Sphingobacterium hungaricum</name>
    <dbReference type="NCBI Taxonomy" id="2082723"/>
    <lineage>
        <taxon>Bacteria</taxon>
        <taxon>Pseudomonadati</taxon>
        <taxon>Bacteroidota</taxon>
        <taxon>Sphingobacteriia</taxon>
        <taxon>Sphingobacteriales</taxon>
        <taxon>Sphingobacteriaceae</taxon>
        <taxon>Sphingobacterium</taxon>
    </lineage>
</organism>
<comment type="caution">
    <text evidence="1">The sequence shown here is derived from an EMBL/GenBank/DDBJ whole genome shotgun (WGS) entry which is preliminary data.</text>
</comment>
<evidence type="ECO:0000313" key="2">
    <source>
        <dbReference type="Proteomes" id="UP000616201"/>
    </source>
</evidence>
<protein>
    <recommendedName>
        <fullName evidence="3">PKD-like family protein</fullName>
    </recommendedName>
</protein>